<dbReference type="Proteomes" id="UP001732700">
    <property type="component" value="Chromosome 4A"/>
</dbReference>
<name>A0ACD5WFY1_AVESA</name>
<keyword evidence="2" id="KW-1185">Reference proteome</keyword>
<proteinExistence type="predicted"/>
<reference evidence="1" key="2">
    <citation type="submission" date="2025-09" db="UniProtKB">
        <authorList>
            <consortium name="EnsemblPlants"/>
        </authorList>
    </citation>
    <scope>IDENTIFICATION</scope>
</reference>
<evidence type="ECO:0000313" key="1">
    <source>
        <dbReference type="EnsemblPlants" id="AVESA.00010b.r2.4AG0632970.1.CDS"/>
    </source>
</evidence>
<organism evidence="1 2">
    <name type="scientific">Avena sativa</name>
    <name type="common">Oat</name>
    <dbReference type="NCBI Taxonomy" id="4498"/>
    <lineage>
        <taxon>Eukaryota</taxon>
        <taxon>Viridiplantae</taxon>
        <taxon>Streptophyta</taxon>
        <taxon>Embryophyta</taxon>
        <taxon>Tracheophyta</taxon>
        <taxon>Spermatophyta</taxon>
        <taxon>Magnoliopsida</taxon>
        <taxon>Liliopsida</taxon>
        <taxon>Poales</taxon>
        <taxon>Poaceae</taxon>
        <taxon>BOP clade</taxon>
        <taxon>Pooideae</taxon>
        <taxon>Poodae</taxon>
        <taxon>Poeae</taxon>
        <taxon>Poeae Chloroplast Group 1 (Aveneae type)</taxon>
        <taxon>Aveninae</taxon>
        <taxon>Avena</taxon>
    </lineage>
</organism>
<reference evidence="1" key="1">
    <citation type="submission" date="2021-05" db="EMBL/GenBank/DDBJ databases">
        <authorList>
            <person name="Scholz U."/>
            <person name="Mascher M."/>
            <person name="Fiebig A."/>
        </authorList>
    </citation>
    <scope>NUCLEOTIDE SEQUENCE [LARGE SCALE GENOMIC DNA]</scope>
</reference>
<dbReference type="EnsemblPlants" id="AVESA.00010b.r2.4AG0632970.1">
    <property type="protein sequence ID" value="AVESA.00010b.r2.4AG0632970.1.CDS"/>
    <property type="gene ID" value="AVESA.00010b.r2.4AG0632970"/>
</dbReference>
<accession>A0ACD5WFY1</accession>
<protein>
    <submittedName>
        <fullName evidence="1">Uncharacterized protein</fullName>
    </submittedName>
</protein>
<sequence length="939" mass="104544">MMMVSFGAKLTWTSALLLILLVMTIQVQAQPPPGFINIDCGWSNSSGYIDEALVMPFSFDGEFVESGQNHDILPEFMVDAANEQQKTLRSFPDGSRNCYTLPSTVGKKYLLRATFTYGNYDRLNKSLDGSLFLFGLHIGVNFWDKVNLSNWDPSFAVWKEVLTVAPSNSVSICLINFGSGIPFISSLELRPLQDTMYPFVNASVSVSYFTRYRFGNITDFITRYPTDSYDRFWESWSGTIDYTYPWISLNTTNKVESLPGTDAFNVPSAILQQASTIDTNYSFMSVAVATGPNIDTTSLQLLPVFHFAEINRSNPNRRFDIYSAEDLLFADFSPSRFQVDSMYKNGQFLKNAYAIFSLNKTDSSSLPPLINAFEVYSLVRMENLTTDSNDVKNMKEVKKHYNLARASWNGDPCSPREYSWEGLSCDYSKSNQNPRIVTINLSSSGLGGGFAISFMNMTSLENLDLSHNNLTGAIPDYQLKSLKVLNLSNNKIDGPIPDSIRQRVQAGLLDLRLVGNPVCANSKDTYCSDTKSNNKEDKKKKRNTTPILLIAVIVPVVLISLIVGMCILRKLYQKGKSGDNEDYASYEEKTPLHIDIRRFTYAELKLITNNFQSIIGKGGFGTVYHGILENGDEVAVKVLMETSIAESTDFLPEVQTLSKVHHKNLVTLQGYCQNKKCLALVYDFLPGGNLQQLLSGGDVYSLTWEQRLHIALDAAQGLEYLHELCTPSIVHRDVKTPNILLDKNLVGIISDFGLSRAFNDAHTHISTAAAGTLGYLDPEYHATFQLTVKTDVYSFGIVLLEIITGQAPVFLDPQTVHLPNWVRQKIAKGSIHDVVDKRLLDQYDISSLESVVDLAMNCVESASIDRPTMTEVVSRLRVLLPAVSSEKQSVSGTPRFKNSMDTKIPKQLQMMASDVSNEGSSFQSGYAGGLTEISKFSGR</sequence>
<evidence type="ECO:0000313" key="2">
    <source>
        <dbReference type="Proteomes" id="UP001732700"/>
    </source>
</evidence>